<comment type="caution">
    <text evidence="1">The sequence shown here is derived from an EMBL/GenBank/DDBJ whole genome shotgun (WGS) entry which is preliminary data.</text>
</comment>
<gene>
    <name evidence="1" type="ORF">S01H1_63818</name>
</gene>
<reference evidence="1" key="1">
    <citation type="journal article" date="2014" name="Front. Microbiol.">
        <title>High frequency of phylogenetically diverse reductive dehalogenase-homologous genes in deep subseafloor sedimentary metagenomes.</title>
        <authorList>
            <person name="Kawai M."/>
            <person name="Futagami T."/>
            <person name="Toyoda A."/>
            <person name="Takaki Y."/>
            <person name="Nishi S."/>
            <person name="Hori S."/>
            <person name="Arai W."/>
            <person name="Tsubouchi T."/>
            <person name="Morono Y."/>
            <person name="Uchiyama I."/>
            <person name="Ito T."/>
            <person name="Fujiyama A."/>
            <person name="Inagaki F."/>
            <person name="Takami H."/>
        </authorList>
    </citation>
    <scope>NUCLEOTIDE SEQUENCE</scope>
    <source>
        <strain evidence="1">Expedition CK06-06</strain>
    </source>
</reference>
<dbReference type="AlphaFoldDB" id="X0XPP2"/>
<proteinExistence type="predicted"/>
<organism evidence="1">
    <name type="scientific">marine sediment metagenome</name>
    <dbReference type="NCBI Taxonomy" id="412755"/>
    <lineage>
        <taxon>unclassified sequences</taxon>
        <taxon>metagenomes</taxon>
        <taxon>ecological metagenomes</taxon>
    </lineage>
</organism>
<sequence>MRNLLKPVLELSDNNEFQRQLAHYERISKSKEWEFVRDTFLVIKSRMLSDMLSREFTNLDDTEKDVQQRVYYHLHQTMEFLSNPTQWIRYKKRFIPTERPGVKPNQKGGT</sequence>
<name>X0XPP2_9ZZZZ</name>
<evidence type="ECO:0000313" key="1">
    <source>
        <dbReference type="EMBL" id="GAG38603.1"/>
    </source>
</evidence>
<accession>X0XPP2</accession>
<protein>
    <submittedName>
        <fullName evidence="1">Uncharacterized protein</fullName>
    </submittedName>
</protein>
<dbReference type="EMBL" id="BARS01042022">
    <property type="protein sequence ID" value="GAG38603.1"/>
    <property type="molecule type" value="Genomic_DNA"/>
</dbReference>